<evidence type="ECO:0000313" key="2">
    <source>
        <dbReference type="Proteomes" id="UP000286415"/>
    </source>
</evidence>
<gene>
    <name evidence="1" type="ORF">CSKR_202904</name>
</gene>
<comment type="caution">
    <text evidence="1">The sequence shown here is derived from an EMBL/GenBank/DDBJ whole genome shotgun (WGS) entry which is preliminary data.</text>
</comment>
<reference evidence="1 2" key="2">
    <citation type="journal article" date="2021" name="Genomics">
        <title>High-quality reference genome for Clonorchis sinensis.</title>
        <authorList>
            <person name="Young N.D."/>
            <person name="Stroehlein A.J."/>
            <person name="Kinkar L."/>
            <person name="Wang T."/>
            <person name="Sohn W.M."/>
            <person name="Chang B.C.H."/>
            <person name="Kaur P."/>
            <person name="Weisz D."/>
            <person name="Dudchenko O."/>
            <person name="Aiden E.L."/>
            <person name="Korhonen P.K."/>
            <person name="Gasser R.B."/>
        </authorList>
    </citation>
    <scope>NUCLEOTIDE SEQUENCE [LARGE SCALE GENOMIC DNA]</scope>
    <source>
        <strain evidence="1">Cs-k2</strain>
    </source>
</reference>
<sequence length="53" mass="6557">MQHNFEPFQYHDIYIFFLKELNGNEGKCNYNGYWAKVKFVENDYTTYDDDEDF</sequence>
<protein>
    <submittedName>
        <fullName evidence="1">Uncharacterized protein</fullName>
    </submittedName>
</protein>
<proteinExistence type="predicted"/>
<evidence type="ECO:0000313" key="1">
    <source>
        <dbReference type="EMBL" id="KAG5443947.1"/>
    </source>
</evidence>
<name>A0A8T1M3I8_CLOSI</name>
<dbReference type="OrthoDB" id="6270795at2759"/>
<reference evidence="1 2" key="1">
    <citation type="journal article" date="2018" name="Biotechnol. Adv.">
        <title>Improved genomic resources and new bioinformatic workflow for the carcinogenic parasite Clonorchis sinensis: Biotechnological implications.</title>
        <authorList>
            <person name="Wang D."/>
            <person name="Korhonen P.K."/>
            <person name="Gasser R.B."/>
            <person name="Young N.D."/>
        </authorList>
    </citation>
    <scope>NUCLEOTIDE SEQUENCE [LARGE SCALE GENOMIC DNA]</scope>
    <source>
        <strain evidence="1">Cs-k2</strain>
    </source>
</reference>
<dbReference type="Proteomes" id="UP000286415">
    <property type="component" value="Unassembled WGS sequence"/>
</dbReference>
<dbReference type="AlphaFoldDB" id="A0A8T1M3I8"/>
<keyword evidence="2" id="KW-1185">Reference proteome</keyword>
<accession>A0A8T1M3I8</accession>
<dbReference type="EMBL" id="NIRI02000056">
    <property type="protein sequence ID" value="KAG5443947.1"/>
    <property type="molecule type" value="Genomic_DNA"/>
</dbReference>
<organism evidence="1 2">
    <name type="scientific">Clonorchis sinensis</name>
    <name type="common">Chinese liver fluke</name>
    <dbReference type="NCBI Taxonomy" id="79923"/>
    <lineage>
        <taxon>Eukaryota</taxon>
        <taxon>Metazoa</taxon>
        <taxon>Spiralia</taxon>
        <taxon>Lophotrochozoa</taxon>
        <taxon>Platyhelminthes</taxon>
        <taxon>Trematoda</taxon>
        <taxon>Digenea</taxon>
        <taxon>Opisthorchiida</taxon>
        <taxon>Opisthorchiata</taxon>
        <taxon>Opisthorchiidae</taxon>
        <taxon>Clonorchis</taxon>
    </lineage>
</organism>